<feature type="non-terminal residue" evidence="2">
    <location>
        <position position="1"/>
    </location>
</feature>
<comment type="caution">
    <text evidence="2">The sequence shown here is derived from an EMBL/GenBank/DDBJ whole genome shotgun (WGS) entry which is preliminary data.</text>
</comment>
<reference evidence="2 3" key="1">
    <citation type="journal article" date="2021" name="Hortic Res">
        <title>The domestication of Cucurbita argyrosperma as revealed by the genome of its wild relative.</title>
        <authorList>
            <person name="Barrera-Redondo J."/>
            <person name="Sanchez-de la Vega G."/>
            <person name="Aguirre-Liguori J.A."/>
            <person name="Castellanos-Morales G."/>
            <person name="Gutierrez-Guerrero Y.T."/>
            <person name="Aguirre-Dugua X."/>
            <person name="Aguirre-Planter E."/>
            <person name="Tenaillon M.I."/>
            <person name="Lira-Saade R."/>
            <person name="Eguiarte L.E."/>
        </authorList>
    </citation>
    <scope>NUCLEOTIDE SEQUENCE [LARGE SCALE GENOMIC DNA]</scope>
    <source>
        <strain evidence="2">JBR-2021</strain>
    </source>
</reference>
<name>A0AAV6MBS5_9ROSI</name>
<evidence type="ECO:0000256" key="1">
    <source>
        <dbReference type="SAM" id="MobiDB-lite"/>
    </source>
</evidence>
<dbReference type="AlphaFoldDB" id="A0AAV6MBS5"/>
<accession>A0AAV6MBS5</accession>
<keyword evidence="3" id="KW-1185">Reference proteome</keyword>
<dbReference type="Proteomes" id="UP000685013">
    <property type="component" value="Chromosome 15"/>
</dbReference>
<evidence type="ECO:0000313" key="2">
    <source>
        <dbReference type="EMBL" id="KAG6578809.1"/>
    </source>
</evidence>
<proteinExistence type="predicted"/>
<feature type="compositionally biased region" description="Basic and acidic residues" evidence="1">
    <location>
        <begin position="1"/>
        <end position="21"/>
    </location>
</feature>
<gene>
    <name evidence="2" type="ORF">SDJN03_23257</name>
</gene>
<protein>
    <submittedName>
        <fullName evidence="2">Uncharacterized protein</fullName>
    </submittedName>
</protein>
<feature type="region of interest" description="Disordered" evidence="1">
    <location>
        <begin position="1"/>
        <end position="25"/>
    </location>
</feature>
<organism evidence="2 3">
    <name type="scientific">Cucurbita argyrosperma subsp. sororia</name>
    <dbReference type="NCBI Taxonomy" id="37648"/>
    <lineage>
        <taxon>Eukaryota</taxon>
        <taxon>Viridiplantae</taxon>
        <taxon>Streptophyta</taxon>
        <taxon>Embryophyta</taxon>
        <taxon>Tracheophyta</taxon>
        <taxon>Spermatophyta</taxon>
        <taxon>Magnoliopsida</taxon>
        <taxon>eudicotyledons</taxon>
        <taxon>Gunneridae</taxon>
        <taxon>Pentapetalae</taxon>
        <taxon>rosids</taxon>
        <taxon>fabids</taxon>
        <taxon>Cucurbitales</taxon>
        <taxon>Cucurbitaceae</taxon>
        <taxon>Cucurbiteae</taxon>
        <taxon>Cucurbita</taxon>
    </lineage>
</organism>
<evidence type="ECO:0000313" key="3">
    <source>
        <dbReference type="Proteomes" id="UP000685013"/>
    </source>
</evidence>
<dbReference type="EMBL" id="JAGKQH010000015">
    <property type="protein sequence ID" value="KAG6578809.1"/>
    <property type="molecule type" value="Genomic_DNA"/>
</dbReference>
<sequence>MSEDETKPEKQKKNSADKRVPEPPSIRRLREDFTMRILGIRYNVSYITAIDGAFSNQNLIAISEAAIIDGVHCISWKEP</sequence>